<protein>
    <submittedName>
        <fullName evidence="1">Phage portal protein</fullName>
    </submittedName>
</protein>
<comment type="caution">
    <text evidence="1">The sequence shown here is derived from an EMBL/GenBank/DDBJ whole genome shotgun (WGS) entry which is preliminary data.</text>
</comment>
<dbReference type="Gene3D" id="3.30.2220.30">
    <property type="match status" value="1"/>
</dbReference>
<dbReference type="AlphaFoldDB" id="A0A5R9GJF2"/>
<reference evidence="1 2" key="1">
    <citation type="submission" date="2019-05" db="EMBL/GenBank/DDBJ databases">
        <authorList>
            <person name="Narsing Rao M.P."/>
            <person name="Li W.J."/>
        </authorList>
    </citation>
    <scope>NUCLEOTIDE SEQUENCE [LARGE SCALE GENOMIC DNA]</scope>
    <source>
        <strain evidence="1 2">SYSU_K30003</strain>
    </source>
</reference>
<dbReference type="Proteomes" id="UP000309676">
    <property type="component" value="Unassembled WGS sequence"/>
</dbReference>
<dbReference type="InterPro" id="IPR014986">
    <property type="entry name" value="XkdN-like"/>
</dbReference>
<proteinExistence type="predicted"/>
<evidence type="ECO:0000313" key="1">
    <source>
        <dbReference type="EMBL" id="TLS51745.1"/>
    </source>
</evidence>
<keyword evidence="2" id="KW-1185">Reference proteome</keyword>
<accession>A0A5R9GJF2</accession>
<dbReference type="RefSeq" id="WP_138194452.1">
    <property type="nucleotide sequence ID" value="NZ_VCIW01000007.1"/>
</dbReference>
<dbReference type="OrthoDB" id="1807498at2"/>
<name>A0A5R9GJF2_9BACL</name>
<evidence type="ECO:0000313" key="2">
    <source>
        <dbReference type="Proteomes" id="UP000309676"/>
    </source>
</evidence>
<dbReference type="EMBL" id="VCIW01000007">
    <property type="protein sequence ID" value="TLS51745.1"/>
    <property type="molecule type" value="Genomic_DNA"/>
</dbReference>
<organism evidence="1 2">
    <name type="scientific">Paenibacillus antri</name>
    <dbReference type="NCBI Taxonomy" id="2582848"/>
    <lineage>
        <taxon>Bacteria</taxon>
        <taxon>Bacillati</taxon>
        <taxon>Bacillota</taxon>
        <taxon>Bacilli</taxon>
        <taxon>Bacillales</taxon>
        <taxon>Paenibacillaceae</taxon>
        <taxon>Paenibacillus</taxon>
    </lineage>
</organism>
<sequence length="146" mass="16596">MAATATKSMDLFMKGKAKQVVLEEVVVSKRYVDEEGNPIPFTLKAVDTKRIEELQDECTVPQFKKGKKIGEEIDWKRFACRLAVETTVYPNFRDQELLNSYGIVDPCELVKEILNVGGEYAELIQAVQRVNGFDTDFEELVDEAKN</sequence>
<gene>
    <name evidence="1" type="ORF">FE782_12575</name>
</gene>
<dbReference type="Pfam" id="PF08890">
    <property type="entry name" value="Phage_TAC_5"/>
    <property type="match status" value="1"/>
</dbReference>
<dbReference type="InterPro" id="IPR038559">
    <property type="entry name" value="XkdN-like_sf"/>
</dbReference>